<evidence type="ECO:0000313" key="3">
    <source>
        <dbReference type="EMBL" id="KAJ7047851.1"/>
    </source>
</evidence>
<dbReference type="EMBL" id="JARJCM010000001">
    <property type="protein sequence ID" value="KAJ7047851.1"/>
    <property type="molecule type" value="Genomic_DNA"/>
</dbReference>
<keyword evidence="2" id="KW-0472">Membrane</keyword>
<gene>
    <name evidence="3" type="ORF">C8F04DRAFT_24049</name>
</gene>
<evidence type="ECO:0000256" key="1">
    <source>
        <dbReference type="SAM" id="MobiDB-lite"/>
    </source>
</evidence>
<sequence>MANFVDLFSFVATVAVFGGVIYIILSIVRGVSQGVESAKEGLKTKGVHITDKGVSVKTSKRFDREDYVDATQRGIMKTMNASSFRKGGAVHDPSEGHLSPPSLQSSPSSSSSLGSDGEKKKRSLFKRSASNGKD</sequence>
<keyword evidence="4" id="KW-1185">Reference proteome</keyword>
<proteinExistence type="predicted"/>
<evidence type="ECO:0000313" key="4">
    <source>
        <dbReference type="Proteomes" id="UP001218188"/>
    </source>
</evidence>
<name>A0AAD6TJN4_9AGAR</name>
<dbReference type="AlphaFoldDB" id="A0AAD6TJN4"/>
<protein>
    <submittedName>
        <fullName evidence="3">Uncharacterized protein</fullName>
    </submittedName>
</protein>
<keyword evidence="2" id="KW-1133">Transmembrane helix</keyword>
<reference evidence="3" key="1">
    <citation type="submission" date="2023-03" db="EMBL/GenBank/DDBJ databases">
        <title>Massive genome expansion in bonnet fungi (Mycena s.s.) driven by repeated elements and novel gene families across ecological guilds.</title>
        <authorList>
            <consortium name="Lawrence Berkeley National Laboratory"/>
            <person name="Harder C.B."/>
            <person name="Miyauchi S."/>
            <person name="Viragh M."/>
            <person name="Kuo A."/>
            <person name="Thoen E."/>
            <person name="Andreopoulos B."/>
            <person name="Lu D."/>
            <person name="Skrede I."/>
            <person name="Drula E."/>
            <person name="Henrissat B."/>
            <person name="Morin E."/>
            <person name="Kohler A."/>
            <person name="Barry K."/>
            <person name="LaButti K."/>
            <person name="Morin E."/>
            <person name="Salamov A."/>
            <person name="Lipzen A."/>
            <person name="Mereny Z."/>
            <person name="Hegedus B."/>
            <person name="Baldrian P."/>
            <person name="Stursova M."/>
            <person name="Weitz H."/>
            <person name="Taylor A."/>
            <person name="Grigoriev I.V."/>
            <person name="Nagy L.G."/>
            <person name="Martin F."/>
            <person name="Kauserud H."/>
        </authorList>
    </citation>
    <scope>NUCLEOTIDE SEQUENCE</scope>
    <source>
        <strain evidence="3">CBHHK200</strain>
    </source>
</reference>
<comment type="caution">
    <text evidence="3">The sequence shown here is derived from an EMBL/GenBank/DDBJ whole genome shotgun (WGS) entry which is preliminary data.</text>
</comment>
<accession>A0AAD6TJN4</accession>
<organism evidence="3 4">
    <name type="scientific">Mycena alexandri</name>
    <dbReference type="NCBI Taxonomy" id="1745969"/>
    <lineage>
        <taxon>Eukaryota</taxon>
        <taxon>Fungi</taxon>
        <taxon>Dikarya</taxon>
        <taxon>Basidiomycota</taxon>
        <taxon>Agaricomycotina</taxon>
        <taxon>Agaricomycetes</taxon>
        <taxon>Agaricomycetidae</taxon>
        <taxon>Agaricales</taxon>
        <taxon>Marasmiineae</taxon>
        <taxon>Mycenaceae</taxon>
        <taxon>Mycena</taxon>
    </lineage>
</organism>
<feature type="transmembrane region" description="Helical" evidence="2">
    <location>
        <begin position="7"/>
        <end position="28"/>
    </location>
</feature>
<feature type="compositionally biased region" description="Low complexity" evidence="1">
    <location>
        <begin position="98"/>
        <end position="115"/>
    </location>
</feature>
<feature type="region of interest" description="Disordered" evidence="1">
    <location>
        <begin position="78"/>
        <end position="134"/>
    </location>
</feature>
<keyword evidence="2" id="KW-0812">Transmembrane</keyword>
<evidence type="ECO:0000256" key="2">
    <source>
        <dbReference type="SAM" id="Phobius"/>
    </source>
</evidence>
<dbReference type="Proteomes" id="UP001218188">
    <property type="component" value="Unassembled WGS sequence"/>
</dbReference>